<evidence type="ECO:0008006" key="5">
    <source>
        <dbReference type="Google" id="ProtNLM"/>
    </source>
</evidence>
<keyword evidence="3" id="KW-0732">Signal</keyword>
<dbReference type="GO" id="GO:0015768">
    <property type="term" value="P:maltose transport"/>
    <property type="evidence" value="ECO:0007669"/>
    <property type="project" value="TreeGrafter"/>
</dbReference>
<feature type="non-terminal residue" evidence="4">
    <location>
        <position position="1"/>
    </location>
</feature>
<dbReference type="PANTHER" id="PTHR30061:SF50">
    <property type="entry name" value="MALTOSE_MALTODEXTRIN-BINDING PERIPLASMIC PROTEIN"/>
    <property type="match status" value="1"/>
</dbReference>
<dbReference type="Gene3D" id="3.40.190.10">
    <property type="entry name" value="Periplasmic binding protein-like II"/>
    <property type="match status" value="1"/>
</dbReference>
<dbReference type="SUPFAM" id="SSF53850">
    <property type="entry name" value="Periplasmic binding protein-like II"/>
    <property type="match status" value="1"/>
</dbReference>
<evidence type="ECO:0000256" key="3">
    <source>
        <dbReference type="ARBA" id="ARBA00022729"/>
    </source>
</evidence>
<evidence type="ECO:0000256" key="1">
    <source>
        <dbReference type="ARBA" id="ARBA00008520"/>
    </source>
</evidence>
<name>A0A3B0SRU9_9ZZZZ</name>
<organism evidence="4">
    <name type="scientific">hydrothermal vent metagenome</name>
    <dbReference type="NCBI Taxonomy" id="652676"/>
    <lineage>
        <taxon>unclassified sequences</taxon>
        <taxon>metagenomes</taxon>
        <taxon>ecological metagenomes</taxon>
    </lineage>
</organism>
<evidence type="ECO:0000256" key="2">
    <source>
        <dbReference type="ARBA" id="ARBA00022448"/>
    </source>
</evidence>
<dbReference type="EMBL" id="UOEI01000489">
    <property type="protein sequence ID" value="VAW06823.1"/>
    <property type="molecule type" value="Genomic_DNA"/>
</dbReference>
<protein>
    <recommendedName>
        <fullName evidence="5">Extracellular solute-binding protein</fullName>
    </recommendedName>
</protein>
<proteinExistence type="inferred from homology"/>
<dbReference type="GO" id="GO:0055052">
    <property type="term" value="C:ATP-binding cassette (ABC) transporter complex, substrate-binding subunit-containing"/>
    <property type="evidence" value="ECO:0007669"/>
    <property type="project" value="TreeGrafter"/>
</dbReference>
<dbReference type="GO" id="GO:0042956">
    <property type="term" value="P:maltodextrin transmembrane transport"/>
    <property type="evidence" value="ECO:0007669"/>
    <property type="project" value="TreeGrafter"/>
</dbReference>
<comment type="similarity">
    <text evidence="1">Belongs to the bacterial solute-binding protein 1 family.</text>
</comment>
<dbReference type="InterPro" id="IPR006059">
    <property type="entry name" value="SBP"/>
</dbReference>
<dbReference type="GO" id="GO:1901982">
    <property type="term" value="F:maltose binding"/>
    <property type="evidence" value="ECO:0007669"/>
    <property type="project" value="TreeGrafter"/>
</dbReference>
<dbReference type="AlphaFoldDB" id="A0A3B0SRU9"/>
<gene>
    <name evidence="4" type="ORF">MNBD_ACTINO01-2451</name>
</gene>
<dbReference type="Pfam" id="PF13416">
    <property type="entry name" value="SBP_bac_8"/>
    <property type="match status" value="1"/>
</dbReference>
<keyword evidence="2" id="KW-0813">Transport</keyword>
<dbReference type="PANTHER" id="PTHR30061">
    <property type="entry name" value="MALTOSE-BINDING PERIPLASMIC PROTEIN"/>
    <property type="match status" value="1"/>
</dbReference>
<sequence>YWNGHYYGLPQNTSTQVLLWNKSVFDAAGISGPPATLDEFAEVACALSDADSDTYGFALGGTDFWELAPIFYAMGSRVTHENIITATERINGEESFAAFTLLTDLYNEGCLSPNLLGGGIGTADGHATGAYAMITDGPWIVDIYAEDYPDFDASFALVPANAQGETSSVVGGEDVVMFTDSDVTDEAWSWMTFLVSEESQKMMAEVGVMPARLELAEDPDMPEYFGVFLEQLQTAQARVPHPKWPEMDNAIDNAFQRMLNGDQTPQEALDQAADEINQLLG</sequence>
<accession>A0A3B0SRU9</accession>
<evidence type="ECO:0000313" key="4">
    <source>
        <dbReference type="EMBL" id="VAW06823.1"/>
    </source>
</evidence>
<reference evidence="4" key="1">
    <citation type="submission" date="2018-06" db="EMBL/GenBank/DDBJ databases">
        <authorList>
            <person name="Zhirakovskaya E."/>
        </authorList>
    </citation>
    <scope>NUCLEOTIDE SEQUENCE</scope>
</reference>